<dbReference type="OrthoDB" id="9783944at2"/>
<accession>A0A326UFE8</accession>
<dbReference type="EMBL" id="QKUF01000017">
    <property type="protein sequence ID" value="PZW25629.1"/>
    <property type="molecule type" value="Genomic_DNA"/>
</dbReference>
<dbReference type="PANTHER" id="PTHR31157:SF1">
    <property type="entry name" value="SCP DOMAIN-CONTAINING PROTEIN"/>
    <property type="match status" value="1"/>
</dbReference>
<dbReference type="SUPFAM" id="SSF55797">
    <property type="entry name" value="PR-1-like"/>
    <property type="match status" value="1"/>
</dbReference>
<dbReference type="Gene3D" id="3.40.33.10">
    <property type="entry name" value="CAP"/>
    <property type="match status" value="1"/>
</dbReference>
<keyword evidence="4" id="KW-1185">Reference proteome</keyword>
<organism evidence="3 4">
    <name type="scientific">Thermosporothrix hazakensis</name>
    <dbReference type="NCBI Taxonomy" id="644383"/>
    <lineage>
        <taxon>Bacteria</taxon>
        <taxon>Bacillati</taxon>
        <taxon>Chloroflexota</taxon>
        <taxon>Ktedonobacteria</taxon>
        <taxon>Ktedonobacterales</taxon>
        <taxon>Thermosporotrichaceae</taxon>
        <taxon>Thermosporothrix</taxon>
    </lineage>
</organism>
<feature type="region of interest" description="Disordered" evidence="1">
    <location>
        <begin position="1"/>
        <end position="104"/>
    </location>
</feature>
<evidence type="ECO:0000259" key="2">
    <source>
        <dbReference type="Pfam" id="PF00188"/>
    </source>
</evidence>
<dbReference type="AlphaFoldDB" id="A0A326UFE8"/>
<dbReference type="Proteomes" id="UP000248806">
    <property type="component" value="Unassembled WGS sequence"/>
</dbReference>
<gene>
    <name evidence="3" type="ORF">EI42_04122</name>
</gene>
<evidence type="ECO:0000256" key="1">
    <source>
        <dbReference type="SAM" id="MobiDB-lite"/>
    </source>
</evidence>
<sequence length="239" mass="25993">MPLVLNSHRRQAISPPPTLTVTSKPTEVIQPKHTPTATVVPATPTPKPTRAPEQPTVVPTTPIPEPTRAPEQPTVVPTTPPVEPTTPPAQPTEPPVQPTKQPGTTDQLVQQLLAQINQDRAANGLPAYTWDDGLALSATRHTQTMIQNGELSHQLPSEPGLGQRITAAGVDWRAVGENIAYTTQTNWQGVYGVHKSMLNEQPPNDGHRKNYLSTTFHRIGISIIIDQTGKLWLTEDFAN</sequence>
<dbReference type="PRINTS" id="PR01217">
    <property type="entry name" value="PRICHEXTENSN"/>
</dbReference>
<protein>
    <submittedName>
        <fullName evidence="3">Uncharacterized protein YkwD</fullName>
    </submittedName>
</protein>
<dbReference type="Pfam" id="PF00188">
    <property type="entry name" value="CAP"/>
    <property type="match status" value="1"/>
</dbReference>
<evidence type="ECO:0000313" key="4">
    <source>
        <dbReference type="Proteomes" id="UP000248806"/>
    </source>
</evidence>
<reference evidence="3 4" key="1">
    <citation type="submission" date="2018-06" db="EMBL/GenBank/DDBJ databases">
        <title>Genomic Encyclopedia of Archaeal and Bacterial Type Strains, Phase II (KMG-II): from individual species to whole genera.</title>
        <authorList>
            <person name="Goeker M."/>
        </authorList>
    </citation>
    <scope>NUCLEOTIDE SEQUENCE [LARGE SCALE GENOMIC DNA]</scope>
    <source>
        <strain evidence="3 4">ATCC BAA-1881</strain>
    </source>
</reference>
<feature type="compositionally biased region" description="Pro residues" evidence="1">
    <location>
        <begin position="78"/>
        <end position="97"/>
    </location>
</feature>
<feature type="domain" description="SCP" evidence="2">
    <location>
        <begin position="114"/>
        <end position="230"/>
    </location>
</feature>
<dbReference type="CDD" id="cd05379">
    <property type="entry name" value="CAP_bacterial"/>
    <property type="match status" value="1"/>
</dbReference>
<evidence type="ECO:0000313" key="3">
    <source>
        <dbReference type="EMBL" id="PZW25629.1"/>
    </source>
</evidence>
<feature type="compositionally biased region" description="Low complexity" evidence="1">
    <location>
        <begin position="31"/>
        <end position="42"/>
    </location>
</feature>
<dbReference type="InterPro" id="IPR014044">
    <property type="entry name" value="CAP_dom"/>
</dbReference>
<proteinExistence type="predicted"/>
<dbReference type="PANTHER" id="PTHR31157">
    <property type="entry name" value="SCP DOMAIN-CONTAINING PROTEIN"/>
    <property type="match status" value="1"/>
</dbReference>
<name>A0A326UFE8_THEHA</name>
<dbReference type="InterPro" id="IPR035940">
    <property type="entry name" value="CAP_sf"/>
</dbReference>
<comment type="caution">
    <text evidence="3">The sequence shown here is derived from an EMBL/GenBank/DDBJ whole genome shotgun (WGS) entry which is preliminary data.</text>
</comment>